<name>A0A5R8PAC7_9NOCA</name>
<evidence type="ECO:0000313" key="3">
    <source>
        <dbReference type="EMBL" id="TLG03536.1"/>
    </source>
</evidence>
<comment type="caution">
    <text evidence="3">The sequence shown here is derived from an EMBL/GenBank/DDBJ whole genome shotgun (WGS) entry which is preliminary data.</text>
</comment>
<sequence length="100" mass="11124">MHFLRPCGRARHSRRTGLTLEDRQPTVPGEPTVLDISLRATDAVLQPGHRLRVDIFAGNFPRSVPTGPTLVESRLAPQHLQLDPKAPSWVNIPMSRTAGW</sequence>
<evidence type="ECO:0000256" key="1">
    <source>
        <dbReference type="SAM" id="MobiDB-lite"/>
    </source>
</evidence>
<protein>
    <recommendedName>
        <fullName evidence="2">Xaa-Pro dipeptidyl-peptidase C-terminal domain-containing protein</fullName>
    </recommendedName>
</protein>
<dbReference type="OrthoDB" id="5240615at2"/>
<proteinExistence type="predicted"/>
<dbReference type="Gene3D" id="2.60.120.260">
    <property type="entry name" value="Galactose-binding domain-like"/>
    <property type="match status" value="1"/>
</dbReference>
<evidence type="ECO:0000259" key="2">
    <source>
        <dbReference type="Pfam" id="PF08530"/>
    </source>
</evidence>
<dbReference type="GO" id="GO:0008239">
    <property type="term" value="F:dipeptidyl-peptidase activity"/>
    <property type="evidence" value="ECO:0007669"/>
    <property type="project" value="InterPro"/>
</dbReference>
<feature type="domain" description="Xaa-Pro dipeptidyl-peptidase C-terminal" evidence="2">
    <location>
        <begin position="5"/>
        <end position="90"/>
    </location>
</feature>
<accession>A0A5R8PAC7</accession>
<dbReference type="SUPFAM" id="SSF49785">
    <property type="entry name" value="Galactose-binding domain-like"/>
    <property type="match status" value="1"/>
</dbReference>
<dbReference type="InterPro" id="IPR013736">
    <property type="entry name" value="Xaa-Pro_dipept_C"/>
</dbReference>
<evidence type="ECO:0000313" key="4">
    <source>
        <dbReference type="Proteomes" id="UP000308349"/>
    </source>
</evidence>
<reference evidence="3 4" key="1">
    <citation type="submission" date="2019-05" db="EMBL/GenBank/DDBJ databases">
        <title>Genomes sequences of two Nocardia cyriacigeorgica environmental isolates, type strains Nocardia asteroides ATCC 19247 and Nocardia cyriacigeorgica DSM 44484.</title>
        <authorList>
            <person name="Vautrin F."/>
            <person name="Bergeron E."/>
            <person name="Dubost A."/>
            <person name="Abrouk D."/>
            <person name="Rodriguez Nava V."/>
            <person name="Pujic P."/>
        </authorList>
    </citation>
    <scope>NUCLEOTIDE SEQUENCE [LARGE SCALE GENOMIC DNA]</scope>
    <source>
        <strain evidence="3 4">EML 1456</strain>
    </source>
</reference>
<dbReference type="Pfam" id="PF08530">
    <property type="entry name" value="PepX_C"/>
    <property type="match status" value="1"/>
</dbReference>
<dbReference type="AlphaFoldDB" id="A0A5R8PAC7"/>
<dbReference type="InterPro" id="IPR008979">
    <property type="entry name" value="Galactose-bd-like_sf"/>
</dbReference>
<dbReference type="Proteomes" id="UP000308349">
    <property type="component" value="Unassembled WGS sequence"/>
</dbReference>
<feature type="region of interest" description="Disordered" evidence="1">
    <location>
        <begin position="1"/>
        <end position="27"/>
    </location>
</feature>
<organism evidence="3 4">
    <name type="scientific">Nocardia cyriacigeorgica</name>
    <dbReference type="NCBI Taxonomy" id="135487"/>
    <lineage>
        <taxon>Bacteria</taxon>
        <taxon>Bacillati</taxon>
        <taxon>Actinomycetota</taxon>
        <taxon>Actinomycetes</taxon>
        <taxon>Mycobacteriales</taxon>
        <taxon>Nocardiaceae</taxon>
        <taxon>Nocardia</taxon>
    </lineage>
</organism>
<gene>
    <name evidence="3" type="ORF">FEK35_21630</name>
</gene>
<dbReference type="EMBL" id="VBUU01000025">
    <property type="protein sequence ID" value="TLG03536.1"/>
    <property type="molecule type" value="Genomic_DNA"/>
</dbReference>